<proteinExistence type="predicted"/>
<gene>
    <name evidence="2" type="ORF">SAMN04488239_1195</name>
</gene>
<dbReference type="RefSeq" id="WP_176828152.1">
    <property type="nucleotide sequence ID" value="NZ_FMZV01000019.1"/>
</dbReference>
<evidence type="ECO:0000259" key="1">
    <source>
        <dbReference type="Pfam" id="PF11972"/>
    </source>
</evidence>
<dbReference type="Pfam" id="PF11972">
    <property type="entry name" value="HTH_13"/>
    <property type="match status" value="1"/>
</dbReference>
<accession>A0A1G7CSF0</accession>
<evidence type="ECO:0000313" key="2">
    <source>
        <dbReference type="EMBL" id="SDE42151.1"/>
    </source>
</evidence>
<protein>
    <submittedName>
        <fullName evidence="2">HTH DNA binding domain-containing protein</fullName>
    </submittedName>
</protein>
<feature type="domain" description="HTH DNA binding" evidence="1">
    <location>
        <begin position="301"/>
        <end position="354"/>
    </location>
</feature>
<sequence>MAVILGQPKSIYDRDPTPEEDLWFLPQAPDPDETSTDLPWPVTAREGSLQPDVWLQAERACYRELLVSVEAVTRFGERLKQMPIGIRERFALQSVSAILRAEGVWLGPEKIALYRASRLAGEDEARALARASWAVRRLTGQGIAVHEDLRAFLGRADVTDARDPDPYADRPVGGELDALGTAFCAHHQSQVACHEITRAACDLAFWRSEGITPWDELLEPVTAAMIIGAGGLAPFLPVAGGHRFDRYAVNGGEDFAEARLRVFYAAVEAGALAALMELDRLKVWLERARLKTQDLSGRTPPALTDALTRFPILSADLVAQYVGCSPMSARRNLNLFTDRGLAREITGQGRYRFWAAAV</sequence>
<reference evidence="3" key="1">
    <citation type="submission" date="2016-10" db="EMBL/GenBank/DDBJ databases">
        <authorList>
            <person name="Varghese N."/>
            <person name="Submissions S."/>
        </authorList>
    </citation>
    <scope>NUCLEOTIDE SEQUENCE [LARGE SCALE GENOMIC DNA]</scope>
    <source>
        <strain evidence="3">CGMCC 1.9108</strain>
    </source>
</reference>
<keyword evidence="3" id="KW-1185">Reference proteome</keyword>
<organism evidence="2 3">
    <name type="scientific">Ruegeria marina</name>
    <dbReference type="NCBI Taxonomy" id="639004"/>
    <lineage>
        <taxon>Bacteria</taxon>
        <taxon>Pseudomonadati</taxon>
        <taxon>Pseudomonadota</taxon>
        <taxon>Alphaproteobacteria</taxon>
        <taxon>Rhodobacterales</taxon>
        <taxon>Roseobacteraceae</taxon>
        <taxon>Ruegeria</taxon>
    </lineage>
</organism>
<dbReference type="InterPro" id="IPR021068">
    <property type="entry name" value="HTH_DNA-bd"/>
</dbReference>
<dbReference type="Proteomes" id="UP000199628">
    <property type="component" value="Unassembled WGS sequence"/>
</dbReference>
<name>A0A1G7CSF0_9RHOB</name>
<dbReference type="AlphaFoldDB" id="A0A1G7CSF0"/>
<evidence type="ECO:0000313" key="3">
    <source>
        <dbReference type="Proteomes" id="UP000199628"/>
    </source>
</evidence>
<dbReference type="EMBL" id="FMZV01000019">
    <property type="protein sequence ID" value="SDE42151.1"/>
    <property type="molecule type" value="Genomic_DNA"/>
</dbReference>
<dbReference type="STRING" id="639004.SAMN04488239_1195"/>